<dbReference type="PATRIC" id="fig|1489064.4.peg.741"/>
<evidence type="ECO:0000313" key="4">
    <source>
        <dbReference type="EMBL" id="KLN59176.1"/>
    </source>
</evidence>
<accession>A0A0H2MAH0</accession>
<dbReference type="AlphaFoldDB" id="A0A0H2MAH0"/>
<dbReference type="InterPro" id="IPR050214">
    <property type="entry name" value="Cys_Synth/Cystath_Beta-Synth"/>
</dbReference>
<dbReference type="InterPro" id="IPR036052">
    <property type="entry name" value="TrpB-like_PALP_sf"/>
</dbReference>
<dbReference type="RefSeq" id="WP_047765758.1">
    <property type="nucleotide sequence ID" value="NZ_LAQL01000018.1"/>
</dbReference>
<comment type="caution">
    <text evidence="4">The sequence shown here is derived from an EMBL/GenBank/DDBJ whole genome shotgun (WGS) entry which is preliminary data.</text>
</comment>
<dbReference type="Gene3D" id="3.40.50.1100">
    <property type="match status" value="2"/>
</dbReference>
<evidence type="ECO:0000256" key="2">
    <source>
        <dbReference type="ARBA" id="ARBA00022898"/>
    </source>
</evidence>
<dbReference type="InterPro" id="IPR001926">
    <property type="entry name" value="TrpB-like_PALP"/>
</dbReference>
<gene>
    <name evidence="4" type="ORF">WH96_18665</name>
</gene>
<dbReference type="EMBL" id="LAQL01000018">
    <property type="protein sequence ID" value="KLN59176.1"/>
    <property type="molecule type" value="Genomic_DNA"/>
</dbReference>
<evidence type="ECO:0000313" key="5">
    <source>
        <dbReference type="Proteomes" id="UP000035444"/>
    </source>
</evidence>
<dbReference type="Proteomes" id="UP000035444">
    <property type="component" value="Unassembled WGS sequence"/>
</dbReference>
<reference evidence="4 5" key="1">
    <citation type="submission" date="2015-03" db="EMBL/GenBank/DDBJ databases">
        <title>Genome Sequence of Kiloniella spongiae MEBiC09566, isolated from a marine sponge.</title>
        <authorList>
            <person name="Shao Z."/>
            <person name="Wang L."/>
            <person name="Li X."/>
        </authorList>
    </citation>
    <scope>NUCLEOTIDE SEQUENCE [LARGE SCALE GENOMIC DNA]</scope>
    <source>
        <strain evidence="4 5">MEBiC09566</strain>
    </source>
</reference>
<sequence length="487" mass="54879">MSIHQQVPEQIVQYLKERGVRLPKFSELAEPWTISKDILDQLRSVDRHSANPLNLFRVNWYNNNDTGQFNATPDYIEIPKSFSGVNARIIVMLGDQFPMISAHKVLPAYTCLVPRLLQGTFDPTHHRAIWPSTGNYCRGGVAISRILGCRSVAVLPEGMSKERFDWLEEWVTEPSDIIRTYGSESNVKEIYDECAKQSKDAQNVIINQFAEFGNYLGHYYCTGRAASHLFQTLSDEHENTKLSAFVSATGSAGTIGAGDYLKEHHGSDIVAVEATECPTMLHNGFGEHNIQGIGDKHIPYIHNVMNTDCIVGISDQSSDGVYLLLNSDAGRNYLKSRQGLSEQELNDLSKLGLSGVANVLAACRYARHHNLEGDDIVVTVATDSAELYKSQIDQTIDEKYHGTFEAVDAAEICGEHLRAINNSELLELNRAERNRIFNLGYYTWVEQQDVDFEEFESRRSQSFWRSLHANIEVWDQLIDDLNKRTAV</sequence>
<dbReference type="Pfam" id="PF00291">
    <property type="entry name" value="PALP"/>
    <property type="match status" value="1"/>
</dbReference>
<evidence type="ECO:0000256" key="1">
    <source>
        <dbReference type="ARBA" id="ARBA00001933"/>
    </source>
</evidence>
<comment type="cofactor">
    <cofactor evidence="1">
        <name>pyridoxal 5'-phosphate</name>
        <dbReference type="ChEBI" id="CHEBI:597326"/>
    </cofactor>
</comment>
<dbReference type="GO" id="GO:1901605">
    <property type="term" value="P:alpha-amino acid metabolic process"/>
    <property type="evidence" value="ECO:0007669"/>
    <property type="project" value="UniProtKB-ARBA"/>
</dbReference>
<proteinExistence type="predicted"/>
<feature type="domain" description="Tryptophan synthase beta chain-like PALP" evidence="3">
    <location>
        <begin position="95"/>
        <end position="383"/>
    </location>
</feature>
<keyword evidence="2" id="KW-0663">Pyridoxal phosphate</keyword>
<dbReference type="OrthoDB" id="9767775at2"/>
<evidence type="ECO:0000259" key="3">
    <source>
        <dbReference type="Pfam" id="PF00291"/>
    </source>
</evidence>
<name>A0A0H2MAH0_9PROT</name>
<dbReference type="SUPFAM" id="SSF53686">
    <property type="entry name" value="Tryptophan synthase beta subunit-like PLP-dependent enzymes"/>
    <property type="match status" value="1"/>
</dbReference>
<keyword evidence="5" id="KW-1185">Reference proteome</keyword>
<dbReference type="PANTHER" id="PTHR10314">
    <property type="entry name" value="CYSTATHIONINE BETA-SYNTHASE"/>
    <property type="match status" value="1"/>
</dbReference>
<organism evidence="4 5">
    <name type="scientific">Kiloniella spongiae</name>
    <dbReference type="NCBI Taxonomy" id="1489064"/>
    <lineage>
        <taxon>Bacteria</taxon>
        <taxon>Pseudomonadati</taxon>
        <taxon>Pseudomonadota</taxon>
        <taxon>Alphaproteobacteria</taxon>
        <taxon>Rhodospirillales</taxon>
        <taxon>Kiloniellaceae</taxon>
        <taxon>Kiloniella</taxon>
    </lineage>
</organism>
<protein>
    <submittedName>
        <fullName evidence="4">Pyridoxal-5'-phosphate-dependent protein subunit beta</fullName>
    </submittedName>
</protein>
<dbReference type="STRING" id="1489064.WH96_18665"/>